<evidence type="ECO:0000313" key="2">
    <source>
        <dbReference type="EMBL" id="TYG40152.1"/>
    </source>
</evidence>
<evidence type="ECO:0000256" key="1">
    <source>
        <dbReference type="SAM" id="Phobius"/>
    </source>
</evidence>
<evidence type="ECO:0000313" key="3">
    <source>
        <dbReference type="Proteomes" id="UP000323506"/>
    </source>
</evidence>
<keyword evidence="1" id="KW-1133">Transmembrane helix</keyword>
<dbReference type="Proteomes" id="UP000323506">
    <property type="component" value="Chromosome D12"/>
</dbReference>
<name>A0A5D2A9G1_GOSDA</name>
<organism evidence="2 3">
    <name type="scientific">Gossypium darwinii</name>
    <name type="common">Darwin's cotton</name>
    <name type="synonym">Gossypium barbadense var. darwinii</name>
    <dbReference type="NCBI Taxonomy" id="34276"/>
    <lineage>
        <taxon>Eukaryota</taxon>
        <taxon>Viridiplantae</taxon>
        <taxon>Streptophyta</taxon>
        <taxon>Embryophyta</taxon>
        <taxon>Tracheophyta</taxon>
        <taxon>Spermatophyta</taxon>
        <taxon>Magnoliopsida</taxon>
        <taxon>eudicotyledons</taxon>
        <taxon>Gunneridae</taxon>
        <taxon>Pentapetalae</taxon>
        <taxon>rosids</taxon>
        <taxon>malvids</taxon>
        <taxon>Malvales</taxon>
        <taxon>Malvaceae</taxon>
        <taxon>Malvoideae</taxon>
        <taxon>Gossypium</taxon>
    </lineage>
</organism>
<reference evidence="2 3" key="1">
    <citation type="submission" date="2019-06" db="EMBL/GenBank/DDBJ databases">
        <title>WGS assembly of Gossypium darwinii.</title>
        <authorList>
            <person name="Chen Z.J."/>
            <person name="Sreedasyam A."/>
            <person name="Ando A."/>
            <person name="Song Q."/>
            <person name="De L."/>
            <person name="Hulse-Kemp A."/>
            <person name="Ding M."/>
            <person name="Ye W."/>
            <person name="Kirkbride R."/>
            <person name="Jenkins J."/>
            <person name="Plott C."/>
            <person name="Lovell J."/>
            <person name="Lin Y.-M."/>
            <person name="Vaughn R."/>
            <person name="Liu B."/>
            <person name="Li W."/>
            <person name="Simpson S."/>
            <person name="Scheffler B."/>
            <person name="Saski C."/>
            <person name="Grover C."/>
            <person name="Hu G."/>
            <person name="Conover J."/>
            <person name="Carlson J."/>
            <person name="Shu S."/>
            <person name="Boston L."/>
            <person name="Williams M."/>
            <person name="Peterson D."/>
            <person name="Mcgee K."/>
            <person name="Jones D."/>
            <person name="Wendel J."/>
            <person name="Stelly D."/>
            <person name="Grimwood J."/>
            <person name="Schmutz J."/>
        </authorList>
    </citation>
    <scope>NUCLEOTIDE SEQUENCE [LARGE SCALE GENOMIC DNA]</scope>
    <source>
        <strain evidence="2">1808015.09</strain>
    </source>
</reference>
<accession>A0A5D2A9G1</accession>
<dbReference type="EMBL" id="CM017712">
    <property type="protein sequence ID" value="TYG40152.1"/>
    <property type="molecule type" value="Genomic_DNA"/>
</dbReference>
<protein>
    <submittedName>
        <fullName evidence="2">Uncharacterized protein</fullName>
    </submittedName>
</protein>
<proteinExistence type="predicted"/>
<gene>
    <name evidence="2" type="ORF">ES288_D12G070400v1</name>
</gene>
<keyword evidence="1" id="KW-0812">Transmembrane</keyword>
<dbReference type="AlphaFoldDB" id="A0A5D2A9G1"/>
<feature type="transmembrane region" description="Helical" evidence="1">
    <location>
        <begin position="6"/>
        <end position="22"/>
    </location>
</feature>
<sequence>MHVYIFWNYVATGILFFSYCLLETEACNRGLTCLFMRMTGSNAIFGSCFADQDGFYFADKWRNQLKYLKDIRKELYITTCSISLI</sequence>
<keyword evidence="3" id="KW-1185">Reference proteome</keyword>
<keyword evidence="1" id="KW-0472">Membrane</keyword>